<comment type="caution">
    <text evidence="2">The sequence shown here is derived from an EMBL/GenBank/DDBJ whole genome shotgun (WGS) entry which is preliminary data.</text>
</comment>
<feature type="region of interest" description="Disordered" evidence="1">
    <location>
        <begin position="47"/>
        <end position="76"/>
    </location>
</feature>
<gene>
    <name evidence="2" type="ORF">LCGC14_2930460</name>
</gene>
<proteinExistence type="predicted"/>
<feature type="non-terminal residue" evidence="2">
    <location>
        <position position="380"/>
    </location>
</feature>
<feature type="non-terminal residue" evidence="2">
    <location>
        <position position="1"/>
    </location>
</feature>
<evidence type="ECO:0000313" key="2">
    <source>
        <dbReference type="EMBL" id="KKK69795.1"/>
    </source>
</evidence>
<dbReference type="EMBL" id="LAZR01058482">
    <property type="protein sequence ID" value="KKK69795.1"/>
    <property type="molecule type" value="Genomic_DNA"/>
</dbReference>
<sequence>ISIGPRPHPNPHPNTILKIIPSTPNWILPNPHHPPINSPTPTFILPNPNNVPIPTTPVPSNEVPSNEVPTAKPDTNIIPINPKPNNFLDALDIKPITPQQVEAFQDQITKKNDELAEDLKKLFPGNDQAIDQLVTSANSGRLDARSVQRFIVVLGGNLGLPLQLQANALIRQLIFNNLALKVLLNLNFNLLNGNINININIGNIGGGPLGGFWGFPQWPWNNPIWLGPGVWWGPGGFGNIPNYIPNVNGAAVLGLPYSVANPIPNYPGEFVASGILLMNTGESAVNYTLDGRRYTMEPGYQQVLARNRLTVAFDRGCSFGRTKYGIDDGWYKFTATDRGWELYKNTAKITLDNSDNSFSFGYVLNNRRQTLQPGLRQQLT</sequence>
<name>A0A0F8Y7Z5_9ZZZZ</name>
<organism evidence="2">
    <name type="scientific">marine sediment metagenome</name>
    <dbReference type="NCBI Taxonomy" id="412755"/>
    <lineage>
        <taxon>unclassified sequences</taxon>
        <taxon>metagenomes</taxon>
        <taxon>ecological metagenomes</taxon>
    </lineage>
</organism>
<accession>A0A0F8Y7Z5</accession>
<evidence type="ECO:0000256" key="1">
    <source>
        <dbReference type="SAM" id="MobiDB-lite"/>
    </source>
</evidence>
<dbReference type="AlphaFoldDB" id="A0A0F8Y7Z5"/>
<protein>
    <submittedName>
        <fullName evidence="2">Uncharacterized protein</fullName>
    </submittedName>
</protein>
<reference evidence="2" key="1">
    <citation type="journal article" date="2015" name="Nature">
        <title>Complex archaea that bridge the gap between prokaryotes and eukaryotes.</title>
        <authorList>
            <person name="Spang A."/>
            <person name="Saw J.H."/>
            <person name="Jorgensen S.L."/>
            <person name="Zaremba-Niedzwiedzka K."/>
            <person name="Martijn J."/>
            <person name="Lind A.E."/>
            <person name="van Eijk R."/>
            <person name="Schleper C."/>
            <person name="Guy L."/>
            <person name="Ettema T.J."/>
        </authorList>
    </citation>
    <scope>NUCLEOTIDE SEQUENCE</scope>
</reference>